<dbReference type="Proteomes" id="UP001139028">
    <property type="component" value="Unassembled WGS sequence"/>
</dbReference>
<evidence type="ECO:0000313" key="1">
    <source>
        <dbReference type="EMBL" id="MCO1337226.1"/>
    </source>
</evidence>
<accession>A0A9X2ESV8</accession>
<proteinExistence type="predicted"/>
<feature type="non-terminal residue" evidence="1">
    <location>
        <position position="33"/>
    </location>
</feature>
<dbReference type="InterPro" id="IPR008551">
    <property type="entry name" value="TANGO2"/>
</dbReference>
<comment type="caution">
    <text evidence="1">The sequence shown here is derived from an EMBL/GenBank/DDBJ whole genome shotgun (WGS) entry which is preliminary data.</text>
</comment>
<gene>
    <name evidence="1" type="ORF">MO867_23175</name>
</gene>
<name>A0A9X2ESV8_9GAMM</name>
<protein>
    <submittedName>
        <fullName evidence="1">NRDE family protein</fullName>
    </submittedName>
</protein>
<dbReference type="Pfam" id="PF05742">
    <property type="entry name" value="TANGO2"/>
    <property type="match status" value="1"/>
</dbReference>
<sequence length="33" mass="3838">MTFAYQTHPDYNLILIANRDEAYGRPTRGVAPW</sequence>
<dbReference type="EMBL" id="JALBWM010000528">
    <property type="protein sequence ID" value="MCO1337226.1"/>
    <property type="molecule type" value="Genomic_DNA"/>
</dbReference>
<reference evidence="1" key="1">
    <citation type="journal article" date="2022" name="Arch. Microbiol.">
        <title>Microbulbifer okhotskensis sp. nov., isolated from a deep bottom sediment of the Okhotsk Sea.</title>
        <authorList>
            <person name="Romanenko L."/>
            <person name="Kurilenko V."/>
            <person name="Otstavnykh N."/>
            <person name="Velansky P."/>
            <person name="Isaeva M."/>
            <person name="Mikhailov V."/>
        </authorList>
    </citation>
    <scope>NUCLEOTIDE SEQUENCE</scope>
    <source>
        <strain evidence="1">OS29</strain>
    </source>
</reference>
<evidence type="ECO:0000313" key="2">
    <source>
        <dbReference type="Proteomes" id="UP001139028"/>
    </source>
</evidence>
<dbReference type="AlphaFoldDB" id="A0A9X2ESV8"/>
<organism evidence="1 2">
    <name type="scientific">Microbulbifer okhotskensis</name>
    <dbReference type="NCBI Taxonomy" id="2926617"/>
    <lineage>
        <taxon>Bacteria</taxon>
        <taxon>Pseudomonadati</taxon>
        <taxon>Pseudomonadota</taxon>
        <taxon>Gammaproteobacteria</taxon>
        <taxon>Cellvibrionales</taxon>
        <taxon>Microbulbiferaceae</taxon>
        <taxon>Microbulbifer</taxon>
    </lineage>
</organism>
<keyword evidence="2" id="KW-1185">Reference proteome</keyword>